<organism evidence="3 4">
    <name type="scientific">Chitinophaga filiformis</name>
    <name type="common">Myxococcus filiformis</name>
    <name type="synonym">Flexibacter filiformis</name>
    <dbReference type="NCBI Taxonomy" id="104663"/>
    <lineage>
        <taxon>Bacteria</taxon>
        <taxon>Pseudomonadati</taxon>
        <taxon>Bacteroidota</taxon>
        <taxon>Chitinophagia</taxon>
        <taxon>Chitinophagales</taxon>
        <taxon>Chitinophagaceae</taxon>
        <taxon>Chitinophaga</taxon>
    </lineage>
</organism>
<comment type="similarity">
    <text evidence="1">Belongs to the short-chain dehydrogenases/reductases (SDR) family.</text>
</comment>
<dbReference type="SUPFAM" id="SSF51735">
    <property type="entry name" value="NAD(P)-binding Rossmann-fold domains"/>
    <property type="match status" value="1"/>
</dbReference>
<dbReference type="InterPro" id="IPR036291">
    <property type="entry name" value="NAD(P)-bd_dom_sf"/>
</dbReference>
<dbReference type="PANTHER" id="PTHR43975:SF2">
    <property type="entry name" value="EG:BACR7A4.14 PROTEIN-RELATED"/>
    <property type="match status" value="1"/>
</dbReference>
<dbReference type="CDD" id="cd05233">
    <property type="entry name" value="SDR_c"/>
    <property type="match status" value="1"/>
</dbReference>
<dbReference type="Pfam" id="PF13561">
    <property type="entry name" value="adh_short_C2"/>
    <property type="match status" value="1"/>
</dbReference>
<gene>
    <name evidence="3" type="ORF">SAMN04488121_1021031</name>
</gene>
<dbReference type="FunFam" id="3.40.50.720:FF:000084">
    <property type="entry name" value="Short-chain dehydrogenase reductase"/>
    <property type="match status" value="1"/>
</dbReference>
<dbReference type="AlphaFoldDB" id="A0A1G7P1L3"/>
<sequence>MNRNILITGGTSGIGEGIARHFYSLGWQVLVTGRNKEKLAALANELPGLTALEYDTQVEGDEQKLVQFIRLNWAGKLDALINNAGHVELTPLKDINSGSMTAMYRTHVIAPTLLTSACIDFLAATKGHVINISSSHGIKVYPEISAYAAAKAGINMLTKTWALELAPLGIRVNAVAPGPTNTPVLANAGLPLEIIQAIHESERTSIPLQRRGDVADIVAHVAMLITADSTWVTGVILPVDGGLSVS</sequence>
<dbReference type="RefSeq" id="WP_089831862.1">
    <property type="nucleotide sequence ID" value="NZ_FNBN01000002.1"/>
</dbReference>
<evidence type="ECO:0000259" key="2">
    <source>
        <dbReference type="SMART" id="SM00822"/>
    </source>
</evidence>
<dbReference type="Proteomes" id="UP000199045">
    <property type="component" value="Unassembled WGS sequence"/>
</dbReference>
<protein>
    <submittedName>
        <fullName evidence="3">NAD(P)-dependent dehydrogenase, short-chain alcohol dehydrogenase family</fullName>
    </submittedName>
</protein>
<dbReference type="PROSITE" id="PS00061">
    <property type="entry name" value="ADH_SHORT"/>
    <property type="match status" value="1"/>
</dbReference>
<feature type="domain" description="Ketoreductase" evidence="2">
    <location>
        <begin position="3"/>
        <end position="194"/>
    </location>
</feature>
<dbReference type="Gene3D" id="3.40.50.720">
    <property type="entry name" value="NAD(P)-binding Rossmann-like Domain"/>
    <property type="match status" value="1"/>
</dbReference>
<reference evidence="3 4" key="1">
    <citation type="submission" date="2016-10" db="EMBL/GenBank/DDBJ databases">
        <authorList>
            <person name="de Groot N.N."/>
        </authorList>
    </citation>
    <scope>NUCLEOTIDE SEQUENCE [LARGE SCALE GENOMIC DNA]</scope>
    <source>
        <strain evidence="3 4">DSM 527</strain>
    </source>
</reference>
<proteinExistence type="inferred from homology"/>
<dbReference type="PRINTS" id="PR00081">
    <property type="entry name" value="GDHRDH"/>
</dbReference>
<dbReference type="EMBL" id="FNBN01000002">
    <property type="protein sequence ID" value="SDF80198.1"/>
    <property type="molecule type" value="Genomic_DNA"/>
</dbReference>
<dbReference type="STRING" id="104663.SAMN04488121_1021031"/>
<dbReference type="InterPro" id="IPR057326">
    <property type="entry name" value="KR_dom"/>
</dbReference>
<dbReference type="InterPro" id="IPR020904">
    <property type="entry name" value="Sc_DH/Rdtase_CS"/>
</dbReference>
<evidence type="ECO:0000256" key="1">
    <source>
        <dbReference type="ARBA" id="ARBA00006484"/>
    </source>
</evidence>
<accession>A0A1G7P1L3</accession>
<dbReference type="PRINTS" id="PR00080">
    <property type="entry name" value="SDRFAMILY"/>
</dbReference>
<dbReference type="OrthoDB" id="9803333at2"/>
<dbReference type="SMART" id="SM00822">
    <property type="entry name" value="PKS_KR"/>
    <property type="match status" value="1"/>
</dbReference>
<evidence type="ECO:0000313" key="4">
    <source>
        <dbReference type="Proteomes" id="UP000199045"/>
    </source>
</evidence>
<dbReference type="PANTHER" id="PTHR43975">
    <property type="entry name" value="ZGC:101858"/>
    <property type="match status" value="1"/>
</dbReference>
<dbReference type="InterPro" id="IPR002347">
    <property type="entry name" value="SDR_fam"/>
</dbReference>
<name>A0A1G7P1L3_CHIFI</name>
<evidence type="ECO:0000313" key="3">
    <source>
        <dbReference type="EMBL" id="SDF80198.1"/>
    </source>
</evidence>